<dbReference type="GO" id="GO:0008270">
    <property type="term" value="F:zinc ion binding"/>
    <property type="evidence" value="ECO:0007669"/>
    <property type="project" value="UniProtKB-UniRule"/>
</dbReference>
<feature type="active site" description="Proton acceptor" evidence="6">
    <location>
        <position position="134"/>
    </location>
</feature>
<evidence type="ECO:0000256" key="5">
    <source>
        <dbReference type="ARBA" id="ARBA00023049"/>
    </source>
</evidence>
<evidence type="ECO:0000256" key="1">
    <source>
        <dbReference type="ARBA" id="ARBA00022670"/>
    </source>
</evidence>
<keyword evidence="3 6" id="KW-0378">Hydrolase</keyword>
<dbReference type="PIRSF" id="PIRSF005785">
    <property type="entry name" value="Zn-prot_arch"/>
    <property type="match status" value="1"/>
</dbReference>
<dbReference type="PANTHER" id="PTHR15910">
    <property type="entry name" value="ARCHAEMETZINCIN"/>
    <property type="match status" value="1"/>
</dbReference>
<dbReference type="InterPro" id="IPR024079">
    <property type="entry name" value="MetalloPept_cat_dom_sf"/>
</dbReference>
<comment type="similarity">
    <text evidence="6">Belongs to the peptidase M54 family.</text>
</comment>
<keyword evidence="8" id="KW-1185">Reference proteome</keyword>
<name>A0A133V8L1_9EURY</name>
<gene>
    <name evidence="6" type="primary">amzA</name>
    <name evidence="7" type="ORF">AKJ45_03230</name>
</gene>
<accession>A0A133V8L1</accession>
<protein>
    <recommendedName>
        <fullName evidence="6">Archaemetzincin</fullName>
        <ecNumber evidence="6">3.4.-.-</ecNumber>
    </recommendedName>
</protein>
<comment type="subunit">
    <text evidence="6">Monomer.</text>
</comment>
<dbReference type="SUPFAM" id="SSF55486">
    <property type="entry name" value="Metalloproteases ('zincins'), catalytic domain"/>
    <property type="match status" value="1"/>
</dbReference>
<dbReference type="PANTHER" id="PTHR15910:SF1">
    <property type="entry name" value="ARCHAEMETZINCIN-2"/>
    <property type="match status" value="1"/>
</dbReference>
<comment type="function">
    <text evidence="6">Probable zinc metalloprotease whose natural substrate is unknown.</text>
</comment>
<dbReference type="HAMAP" id="MF_01842">
    <property type="entry name" value="Archaemetzincin"/>
    <property type="match status" value="1"/>
</dbReference>
<dbReference type="Gene3D" id="3.40.390.10">
    <property type="entry name" value="Collagenase (Catalytic Domain)"/>
    <property type="match status" value="1"/>
</dbReference>
<dbReference type="GO" id="GO:0008237">
    <property type="term" value="F:metallopeptidase activity"/>
    <property type="evidence" value="ECO:0007669"/>
    <property type="project" value="UniProtKB-UniRule"/>
</dbReference>
<evidence type="ECO:0000256" key="3">
    <source>
        <dbReference type="ARBA" id="ARBA00022801"/>
    </source>
</evidence>
<evidence type="ECO:0000313" key="7">
    <source>
        <dbReference type="EMBL" id="KXB02783.1"/>
    </source>
</evidence>
<keyword evidence="4 6" id="KW-0862">Zinc</keyword>
<dbReference type="Proteomes" id="UP000070565">
    <property type="component" value="Unassembled WGS sequence"/>
</dbReference>
<feature type="binding site" evidence="6">
    <location>
        <position position="149"/>
    </location>
    <ligand>
        <name>Zn(2+)</name>
        <dbReference type="ChEBI" id="CHEBI:29105"/>
        <label>2</label>
    </ligand>
</feature>
<feature type="binding site" evidence="6">
    <location>
        <position position="144"/>
    </location>
    <ligand>
        <name>Zn(2+)</name>
        <dbReference type="ChEBI" id="CHEBI:29105"/>
        <label>2</label>
    </ligand>
</feature>
<feature type="binding site" evidence="6">
    <location>
        <position position="143"/>
    </location>
    <ligand>
        <name>Zn(2+)</name>
        <dbReference type="ChEBI" id="CHEBI:29105"/>
        <label>1</label>
        <note>catalytic</note>
    </ligand>
</feature>
<dbReference type="AlphaFoldDB" id="A0A133V8L1"/>
<evidence type="ECO:0000256" key="4">
    <source>
        <dbReference type="ARBA" id="ARBA00022833"/>
    </source>
</evidence>
<proteinExistence type="inferred from homology"/>
<comment type="caution">
    <text evidence="7">The sequence shown here is derived from an EMBL/GenBank/DDBJ whole genome shotgun (WGS) entry which is preliminary data.</text>
</comment>
<comment type="cofactor">
    <cofactor evidence="6">
        <name>Zn(2+)</name>
        <dbReference type="ChEBI" id="CHEBI:29105"/>
    </cofactor>
    <text evidence="6">Binds 2 Zn(2+) ions per subunit. One is catalytic, whereas the other seems to have a structural role.</text>
</comment>
<reference evidence="7 8" key="1">
    <citation type="journal article" date="2016" name="Sci. Rep.">
        <title>Metabolic traits of an uncultured archaeal lineage -MSBL1- from brine pools of the Red Sea.</title>
        <authorList>
            <person name="Mwirichia R."/>
            <person name="Alam I."/>
            <person name="Rashid M."/>
            <person name="Vinu M."/>
            <person name="Ba-Alawi W."/>
            <person name="Anthony Kamau A."/>
            <person name="Kamanda Ngugi D."/>
            <person name="Goker M."/>
            <person name="Klenk H.P."/>
            <person name="Bajic V."/>
            <person name="Stingl U."/>
        </authorList>
    </citation>
    <scope>NUCLEOTIDE SEQUENCE [LARGE SCALE GENOMIC DNA]</scope>
    <source>
        <strain evidence="7">SCGC-AAA261F19</strain>
    </source>
</reference>
<evidence type="ECO:0000256" key="6">
    <source>
        <dbReference type="HAMAP-Rule" id="MF_01842"/>
    </source>
</evidence>
<evidence type="ECO:0000313" key="8">
    <source>
        <dbReference type="Proteomes" id="UP000070565"/>
    </source>
</evidence>
<dbReference type="GO" id="GO:0006508">
    <property type="term" value="P:proteolysis"/>
    <property type="evidence" value="ECO:0007669"/>
    <property type="project" value="UniProtKB-UniRule"/>
</dbReference>
<feature type="binding site" evidence="6">
    <location>
        <position position="133"/>
    </location>
    <ligand>
        <name>Zn(2+)</name>
        <dbReference type="ChEBI" id="CHEBI:29105"/>
        <label>1</label>
        <note>catalytic</note>
    </ligand>
</feature>
<dbReference type="EMBL" id="LHXZ01000050">
    <property type="protein sequence ID" value="KXB02783.1"/>
    <property type="molecule type" value="Genomic_DNA"/>
</dbReference>
<feature type="binding site" evidence="6">
    <location>
        <position position="168"/>
    </location>
    <ligand>
        <name>Zn(2+)</name>
        <dbReference type="ChEBI" id="CHEBI:29105"/>
        <label>2</label>
    </ligand>
</feature>
<organism evidence="7 8">
    <name type="scientific">candidate division MSBL1 archaeon SCGC-AAA261F19</name>
    <dbReference type="NCBI Taxonomy" id="1698275"/>
    <lineage>
        <taxon>Archaea</taxon>
        <taxon>Methanobacteriati</taxon>
        <taxon>Methanobacteriota</taxon>
        <taxon>candidate division MSBL1</taxon>
    </lineage>
</organism>
<dbReference type="InterPro" id="IPR012091">
    <property type="entry name" value="Pept_M54_archaemetzncn_arc/bac"/>
</dbReference>
<dbReference type="Pfam" id="PF07998">
    <property type="entry name" value="Peptidase_M54"/>
    <property type="match status" value="1"/>
</dbReference>
<keyword evidence="5 6" id="KW-0482">Metalloprotease</keyword>
<keyword evidence="1 6" id="KW-0645">Protease</keyword>
<feature type="binding site" evidence="6">
    <location>
        <position position="137"/>
    </location>
    <ligand>
        <name>Zn(2+)</name>
        <dbReference type="ChEBI" id="CHEBI:29105"/>
        <label>1</label>
        <note>catalytic</note>
    </ligand>
</feature>
<feature type="binding site" evidence="6">
    <location>
        <position position="171"/>
    </location>
    <ligand>
        <name>Zn(2+)</name>
        <dbReference type="ChEBI" id="CHEBI:29105"/>
        <label>2</label>
    </ligand>
</feature>
<dbReference type="InterPro" id="IPR012962">
    <property type="entry name" value="Pept_M54_archaemetzincn"/>
</dbReference>
<keyword evidence="2 6" id="KW-0479">Metal-binding</keyword>
<sequence>MKVELVAIGEALGRDLQDLAARITEVYQPLIKECEPTLELTVPREAFNPDRGQYRASDVLRYLEESTRKSKATKILGVIGEDLYSSSLNFVFGQARCLGSVAVVSLYRLDPAFYGQNPDDKLFGDRVAKEAVHELGHTFGLKHCRNSECVMSFSNSIVDVDRKQRFFCDDCYRRIDL</sequence>
<dbReference type="CDD" id="cd11375">
    <property type="entry name" value="Peptidase_M54"/>
    <property type="match status" value="1"/>
</dbReference>
<dbReference type="EC" id="3.4.-.-" evidence="6"/>
<dbReference type="NCBIfam" id="NF033823">
    <property type="entry name" value="archmetzin"/>
    <property type="match status" value="1"/>
</dbReference>
<evidence type="ECO:0000256" key="2">
    <source>
        <dbReference type="ARBA" id="ARBA00022723"/>
    </source>
</evidence>